<organism evidence="2 3">
    <name type="scientific">Acidicapsa dinghuensis</name>
    <dbReference type="NCBI Taxonomy" id="2218256"/>
    <lineage>
        <taxon>Bacteria</taxon>
        <taxon>Pseudomonadati</taxon>
        <taxon>Acidobacteriota</taxon>
        <taxon>Terriglobia</taxon>
        <taxon>Terriglobales</taxon>
        <taxon>Acidobacteriaceae</taxon>
        <taxon>Acidicapsa</taxon>
    </lineage>
</organism>
<comment type="caution">
    <text evidence="2">The sequence shown here is derived from an EMBL/GenBank/DDBJ whole genome shotgun (WGS) entry which is preliminary data.</text>
</comment>
<evidence type="ECO:0000313" key="2">
    <source>
        <dbReference type="EMBL" id="MFC5862184.1"/>
    </source>
</evidence>
<proteinExistence type="predicted"/>
<dbReference type="Proteomes" id="UP001596091">
    <property type="component" value="Unassembled WGS sequence"/>
</dbReference>
<dbReference type="RefSeq" id="WP_263338458.1">
    <property type="nucleotide sequence ID" value="NZ_JAGSYH010000004.1"/>
</dbReference>
<evidence type="ECO:0000256" key="1">
    <source>
        <dbReference type="SAM" id="MobiDB-lite"/>
    </source>
</evidence>
<reference evidence="3" key="1">
    <citation type="journal article" date="2019" name="Int. J. Syst. Evol. Microbiol.">
        <title>The Global Catalogue of Microorganisms (GCM) 10K type strain sequencing project: providing services to taxonomists for standard genome sequencing and annotation.</title>
        <authorList>
            <consortium name="The Broad Institute Genomics Platform"/>
            <consortium name="The Broad Institute Genome Sequencing Center for Infectious Disease"/>
            <person name="Wu L."/>
            <person name="Ma J."/>
        </authorList>
    </citation>
    <scope>NUCLEOTIDE SEQUENCE [LARGE SCALE GENOMIC DNA]</scope>
    <source>
        <strain evidence="3">JCM 4087</strain>
    </source>
</reference>
<accession>A0ABW1EDY6</accession>
<protein>
    <submittedName>
        <fullName evidence="2">Uncharacterized protein</fullName>
    </submittedName>
</protein>
<dbReference type="EMBL" id="JBHSPH010000002">
    <property type="protein sequence ID" value="MFC5862184.1"/>
    <property type="molecule type" value="Genomic_DNA"/>
</dbReference>
<gene>
    <name evidence="2" type="ORF">ACFPT7_07760</name>
</gene>
<name>A0ABW1EDY6_9BACT</name>
<feature type="compositionally biased region" description="Polar residues" evidence="1">
    <location>
        <begin position="34"/>
        <end position="43"/>
    </location>
</feature>
<sequence>MNYSKPTVLALSSASAAIQQVGHKGSADPDTDTKASNPQSTGGSYDLDE</sequence>
<evidence type="ECO:0000313" key="3">
    <source>
        <dbReference type="Proteomes" id="UP001596091"/>
    </source>
</evidence>
<feature type="region of interest" description="Disordered" evidence="1">
    <location>
        <begin position="16"/>
        <end position="49"/>
    </location>
</feature>
<keyword evidence="3" id="KW-1185">Reference proteome</keyword>